<dbReference type="eggNOG" id="ENOG502S2ES">
    <property type="taxonomic scope" value="Eukaryota"/>
</dbReference>
<organism evidence="1 2">
    <name type="scientific">Nelumbo nucifera</name>
    <name type="common">Sacred lotus</name>
    <dbReference type="NCBI Taxonomy" id="4432"/>
    <lineage>
        <taxon>Eukaryota</taxon>
        <taxon>Viridiplantae</taxon>
        <taxon>Streptophyta</taxon>
        <taxon>Embryophyta</taxon>
        <taxon>Tracheophyta</taxon>
        <taxon>Spermatophyta</taxon>
        <taxon>Magnoliopsida</taxon>
        <taxon>Proteales</taxon>
        <taxon>Nelumbonaceae</taxon>
        <taxon>Nelumbo</taxon>
    </lineage>
</organism>
<keyword evidence="1" id="KW-1185">Reference proteome</keyword>
<dbReference type="OMA" id="SYRVRSW"/>
<reference evidence="2" key="1">
    <citation type="submission" date="2025-08" db="UniProtKB">
        <authorList>
            <consortium name="RefSeq"/>
        </authorList>
    </citation>
    <scope>IDENTIFICATION</scope>
</reference>
<protein>
    <submittedName>
        <fullName evidence="2">Uncharacterized protein LOC104611744</fullName>
    </submittedName>
</protein>
<dbReference type="AlphaFoldDB" id="A0A1U8BJH2"/>
<name>A0A1U8BJH2_NELNU</name>
<dbReference type="PANTHER" id="PTHR33052">
    <property type="entry name" value="DUF4228 DOMAIN PROTEIN-RELATED"/>
    <property type="match status" value="1"/>
</dbReference>
<sequence length="196" mass="21425">MGGCLSCRSSSSFDGIRVVHQNGFVEEFDYPVTVSEITGKPPKHFVCTMAQLHSFGSKPALAPDTQLQPGQLYFVLPFSVFQSDASPVDLVSLATRLTAIAKRGVSASDARHPENSPMSRLNISAGFRSNSAPASANSFWDRVTSSVAQEADLAAYRCQTSTTARSWKPILETINEKSFHRCESDLQSKRFEVTTQ</sequence>
<dbReference type="OrthoDB" id="736928at2759"/>
<evidence type="ECO:0000313" key="2">
    <source>
        <dbReference type="RefSeq" id="XP_010277246.1"/>
    </source>
</evidence>
<gene>
    <name evidence="2" type="primary">LOC104611744</name>
</gene>
<dbReference type="Proteomes" id="UP000189703">
    <property type="component" value="Unplaced"/>
</dbReference>
<dbReference type="RefSeq" id="XP_010277246.1">
    <property type="nucleotide sequence ID" value="XM_010278944.1"/>
</dbReference>
<dbReference type="InterPro" id="IPR025322">
    <property type="entry name" value="PADRE_dom"/>
</dbReference>
<accession>A0A1U8BJH2</accession>
<dbReference type="KEGG" id="nnu:104611744"/>
<dbReference type="Pfam" id="PF14009">
    <property type="entry name" value="PADRE"/>
    <property type="match status" value="1"/>
</dbReference>
<proteinExistence type="predicted"/>
<evidence type="ECO:0000313" key="1">
    <source>
        <dbReference type="Proteomes" id="UP000189703"/>
    </source>
</evidence>
<dbReference type="GeneID" id="104611744"/>